<feature type="region of interest" description="Disordered" evidence="1">
    <location>
        <begin position="173"/>
        <end position="254"/>
    </location>
</feature>
<keyword evidence="2" id="KW-0812">Transmembrane</keyword>
<organism evidence="3 4">
    <name type="scientific">Caerostris extrusa</name>
    <name type="common">Bark spider</name>
    <name type="synonym">Caerostris bankana</name>
    <dbReference type="NCBI Taxonomy" id="172846"/>
    <lineage>
        <taxon>Eukaryota</taxon>
        <taxon>Metazoa</taxon>
        <taxon>Ecdysozoa</taxon>
        <taxon>Arthropoda</taxon>
        <taxon>Chelicerata</taxon>
        <taxon>Arachnida</taxon>
        <taxon>Araneae</taxon>
        <taxon>Araneomorphae</taxon>
        <taxon>Entelegynae</taxon>
        <taxon>Araneoidea</taxon>
        <taxon>Araneidae</taxon>
        <taxon>Caerostris</taxon>
    </lineage>
</organism>
<dbReference type="AlphaFoldDB" id="A0AAV4UEU1"/>
<feature type="compositionally biased region" description="Basic and acidic residues" evidence="1">
    <location>
        <begin position="108"/>
        <end position="120"/>
    </location>
</feature>
<dbReference type="Proteomes" id="UP001054945">
    <property type="component" value="Unassembled WGS sequence"/>
</dbReference>
<dbReference type="EMBL" id="BPLR01012759">
    <property type="protein sequence ID" value="GIY56335.1"/>
    <property type="molecule type" value="Genomic_DNA"/>
</dbReference>
<feature type="region of interest" description="Disordered" evidence="1">
    <location>
        <begin position="274"/>
        <end position="323"/>
    </location>
</feature>
<feature type="compositionally biased region" description="Polar residues" evidence="1">
    <location>
        <begin position="95"/>
        <end position="104"/>
    </location>
</feature>
<keyword evidence="2" id="KW-1133">Transmembrane helix</keyword>
<feature type="compositionally biased region" description="Low complexity" evidence="1">
    <location>
        <begin position="174"/>
        <end position="203"/>
    </location>
</feature>
<feature type="transmembrane region" description="Helical" evidence="2">
    <location>
        <begin position="439"/>
        <end position="458"/>
    </location>
</feature>
<feature type="compositionally biased region" description="Polar residues" evidence="1">
    <location>
        <begin position="216"/>
        <end position="226"/>
    </location>
</feature>
<name>A0AAV4UEU1_CAEEX</name>
<evidence type="ECO:0000256" key="2">
    <source>
        <dbReference type="SAM" id="Phobius"/>
    </source>
</evidence>
<evidence type="ECO:0000256" key="1">
    <source>
        <dbReference type="SAM" id="MobiDB-lite"/>
    </source>
</evidence>
<sequence>MLHLVERNPERKIRARHGSKRLRREQISCPTFAKGLQQPAESPSRLIFLPCTPRRTALARQIAKQFDPDIKVPDMMKNKYPDRMNPTPPARIPFTNLSNQTLSADTPDGSRTDSPLDRLSGRTMSMASPTQQERYMSPTPVIQTQFPGQQSAVTMNQTPYAKQNAVHQDSRYFPPQQQQQQPIDQRYGPQQPPSQLSYGSQSQGYGGYPPQPQYPAQKTSYLSAQQDPPVVPNRQGSFRRRPSARDPQGGYTMQQAMGDHFDHYRQEPPRIRTVIKHGRRIPSPPRSGMYPPAPRTSYGPDATPDSGVSESMDELSPSRFGRKSHLPPLIYGDSHASSLLSFAPSEEDRRSMSPTMSSAGAGQRAGLGSLNGQWSISSHCITVRDATPESDPREEVAYLSSQRREELRRMQYESERLRSNPLLYLVRPDLKDWFSRQQMILLVLFINISLAIMFYKLLS</sequence>
<reference evidence="3 4" key="1">
    <citation type="submission" date="2021-06" db="EMBL/GenBank/DDBJ databases">
        <title>Caerostris extrusa draft genome.</title>
        <authorList>
            <person name="Kono N."/>
            <person name="Arakawa K."/>
        </authorList>
    </citation>
    <scope>NUCLEOTIDE SEQUENCE [LARGE SCALE GENOMIC DNA]</scope>
</reference>
<proteinExistence type="predicted"/>
<feature type="region of interest" description="Disordered" evidence="1">
    <location>
        <begin position="343"/>
        <end position="364"/>
    </location>
</feature>
<evidence type="ECO:0000313" key="4">
    <source>
        <dbReference type="Proteomes" id="UP001054945"/>
    </source>
</evidence>
<gene>
    <name evidence="3" type="primary">X975_23030</name>
    <name evidence="3" type="ORF">CEXT_815131</name>
</gene>
<keyword evidence="2" id="KW-0472">Membrane</keyword>
<feature type="compositionally biased region" description="Polar residues" evidence="1">
    <location>
        <begin position="122"/>
        <end position="136"/>
    </location>
</feature>
<keyword evidence="4" id="KW-1185">Reference proteome</keyword>
<evidence type="ECO:0000313" key="3">
    <source>
        <dbReference type="EMBL" id="GIY56335.1"/>
    </source>
</evidence>
<feature type="region of interest" description="Disordered" evidence="1">
    <location>
        <begin position="87"/>
        <end position="136"/>
    </location>
</feature>
<accession>A0AAV4UEU1</accession>
<comment type="caution">
    <text evidence="3">The sequence shown here is derived from an EMBL/GenBank/DDBJ whole genome shotgun (WGS) entry which is preliminary data.</text>
</comment>
<protein>
    <submittedName>
        <fullName evidence="3">Uncharacterized protein</fullName>
    </submittedName>
</protein>